<feature type="region of interest" description="Disordered" evidence="1">
    <location>
        <begin position="353"/>
        <end position="374"/>
    </location>
</feature>
<reference evidence="2" key="1">
    <citation type="submission" date="2022-07" db="EMBL/GenBank/DDBJ databases">
        <title>Phylogenomic reconstructions and comparative analyses of Kickxellomycotina fungi.</title>
        <authorList>
            <person name="Reynolds N.K."/>
            <person name="Stajich J.E."/>
            <person name="Barry K."/>
            <person name="Grigoriev I.V."/>
            <person name="Crous P."/>
            <person name="Smith M.E."/>
        </authorList>
    </citation>
    <scope>NUCLEOTIDE SEQUENCE</scope>
    <source>
        <strain evidence="2">RSA 1196</strain>
    </source>
</reference>
<sequence>DLRTESPGRKKLPEGSKGGAGSTPSKTKKNKFDKNNVKALTRVFTRWMETAENVKDKKEIFEVYEKDISIARYIQKIFDRLRQNAASENDDPFTYHKALNQRVEDSEALRTSLASAKESLESKRRLSDLLNRNKSKREKALKGKEILDLEKRIDVVGDMKRLKGNFDYLLESLKVLDLESYKNLEKLKDNPEISADDGNEILDDLVKNLEVKKKEYDPTNFTPKILKYDDFTKEELAEYFPLLYICKYHDLRKMTRLLSVIKRTLMNNKNPVNEGNTDPSSRVAVDDTLFYDVIIPHFLLAYVHDEGIDKAKEFVELTRKETYNLYNVDGHREHWPGRYFEYLDHIEKYKTSEVPDEQRGPHTHGHDHLGMTKSEKTPPIPYYQKIIDLQDVYPIIHKLEYDETRDKLELTLALAPSDYAKHSKLVDELRSKAEK</sequence>
<protein>
    <submittedName>
        <fullName evidence="2">Uncharacterized protein</fullName>
    </submittedName>
</protein>
<feature type="non-terminal residue" evidence="2">
    <location>
        <position position="1"/>
    </location>
</feature>
<accession>A0A9W8E072</accession>
<organism evidence="2 3">
    <name type="scientific">Dispira parvispora</name>
    <dbReference type="NCBI Taxonomy" id="1520584"/>
    <lineage>
        <taxon>Eukaryota</taxon>
        <taxon>Fungi</taxon>
        <taxon>Fungi incertae sedis</taxon>
        <taxon>Zoopagomycota</taxon>
        <taxon>Kickxellomycotina</taxon>
        <taxon>Dimargaritomycetes</taxon>
        <taxon>Dimargaritales</taxon>
        <taxon>Dimargaritaceae</taxon>
        <taxon>Dispira</taxon>
    </lineage>
</organism>
<gene>
    <name evidence="2" type="ORF">IWQ62_006320</name>
</gene>
<evidence type="ECO:0000313" key="2">
    <source>
        <dbReference type="EMBL" id="KAJ1951999.1"/>
    </source>
</evidence>
<dbReference type="Proteomes" id="UP001150925">
    <property type="component" value="Unassembled WGS sequence"/>
</dbReference>
<evidence type="ECO:0000256" key="1">
    <source>
        <dbReference type="SAM" id="MobiDB-lite"/>
    </source>
</evidence>
<proteinExistence type="predicted"/>
<feature type="region of interest" description="Disordered" evidence="1">
    <location>
        <begin position="1"/>
        <end position="34"/>
    </location>
</feature>
<comment type="caution">
    <text evidence="2">The sequence shown here is derived from an EMBL/GenBank/DDBJ whole genome shotgun (WGS) entry which is preliminary data.</text>
</comment>
<evidence type="ECO:0000313" key="3">
    <source>
        <dbReference type="Proteomes" id="UP001150925"/>
    </source>
</evidence>
<keyword evidence="3" id="KW-1185">Reference proteome</keyword>
<dbReference type="AlphaFoldDB" id="A0A9W8E072"/>
<feature type="compositionally biased region" description="Basic and acidic residues" evidence="1">
    <location>
        <begin position="1"/>
        <end position="14"/>
    </location>
</feature>
<name>A0A9W8E072_9FUNG</name>
<dbReference type="EMBL" id="JANBPY010003345">
    <property type="protein sequence ID" value="KAJ1951999.1"/>
    <property type="molecule type" value="Genomic_DNA"/>
</dbReference>